<proteinExistence type="predicted"/>
<dbReference type="Proteomes" id="UP001500449">
    <property type="component" value="Unassembled WGS sequence"/>
</dbReference>
<dbReference type="InterPro" id="IPR011008">
    <property type="entry name" value="Dimeric_a/b-barrel"/>
</dbReference>
<keyword evidence="3" id="KW-1185">Reference proteome</keyword>
<organism evidence="2 3">
    <name type="scientific">Pseudonocardia ailaonensis</name>
    <dbReference type="NCBI Taxonomy" id="367279"/>
    <lineage>
        <taxon>Bacteria</taxon>
        <taxon>Bacillati</taxon>
        <taxon>Actinomycetota</taxon>
        <taxon>Actinomycetes</taxon>
        <taxon>Pseudonocardiales</taxon>
        <taxon>Pseudonocardiaceae</taxon>
        <taxon>Pseudonocardia</taxon>
    </lineage>
</organism>
<gene>
    <name evidence="2" type="ORF">GCM10009836_44450</name>
</gene>
<name>A0ABN2N9P6_9PSEU</name>
<protein>
    <recommendedName>
        <fullName evidence="1">ABM domain-containing protein</fullName>
    </recommendedName>
</protein>
<comment type="caution">
    <text evidence="2">The sequence shown here is derived from an EMBL/GenBank/DDBJ whole genome shotgun (WGS) entry which is preliminary data.</text>
</comment>
<dbReference type="Gene3D" id="3.30.70.100">
    <property type="match status" value="1"/>
</dbReference>
<dbReference type="RefSeq" id="WP_344420252.1">
    <property type="nucleotide sequence ID" value="NZ_BAAAQK010000017.1"/>
</dbReference>
<evidence type="ECO:0000313" key="2">
    <source>
        <dbReference type="EMBL" id="GAA1859337.1"/>
    </source>
</evidence>
<evidence type="ECO:0000313" key="3">
    <source>
        <dbReference type="Proteomes" id="UP001500449"/>
    </source>
</evidence>
<feature type="domain" description="ABM" evidence="1">
    <location>
        <begin position="1"/>
        <end position="91"/>
    </location>
</feature>
<dbReference type="Pfam" id="PF03992">
    <property type="entry name" value="ABM"/>
    <property type="match status" value="1"/>
</dbReference>
<reference evidence="2 3" key="1">
    <citation type="journal article" date="2019" name="Int. J. Syst. Evol. Microbiol.">
        <title>The Global Catalogue of Microorganisms (GCM) 10K type strain sequencing project: providing services to taxonomists for standard genome sequencing and annotation.</title>
        <authorList>
            <consortium name="The Broad Institute Genomics Platform"/>
            <consortium name="The Broad Institute Genome Sequencing Center for Infectious Disease"/>
            <person name="Wu L."/>
            <person name="Ma J."/>
        </authorList>
    </citation>
    <scope>NUCLEOTIDE SEQUENCE [LARGE SCALE GENOMIC DNA]</scope>
    <source>
        <strain evidence="2 3">JCM 16009</strain>
    </source>
</reference>
<dbReference type="SUPFAM" id="SSF54909">
    <property type="entry name" value="Dimeric alpha+beta barrel"/>
    <property type="match status" value="1"/>
</dbReference>
<dbReference type="EMBL" id="BAAAQK010000017">
    <property type="protein sequence ID" value="GAA1859337.1"/>
    <property type="molecule type" value="Genomic_DNA"/>
</dbReference>
<dbReference type="PROSITE" id="PS51725">
    <property type="entry name" value="ABM"/>
    <property type="match status" value="1"/>
</dbReference>
<evidence type="ECO:0000259" key="1">
    <source>
        <dbReference type="PROSITE" id="PS51725"/>
    </source>
</evidence>
<sequence>MVIIYASWKVNAADRDAYDAWFLEKVREAQKEPGAIRYQYLVDMERPGRAINFEVWEDQAALEKHLLAPGHIEVVRDNSGKWGSSDFEIDFWDDAQGHRHMDVPSSRNTVGIHGLGEGNAAEKELAERVSAQD</sequence>
<accession>A0ABN2N9P6</accession>
<dbReference type="InterPro" id="IPR007138">
    <property type="entry name" value="ABM_dom"/>
</dbReference>